<feature type="coiled-coil region" evidence="1">
    <location>
        <begin position="198"/>
        <end position="253"/>
    </location>
</feature>
<accession>A0A1E3NQV7</accession>
<organism evidence="3 4">
    <name type="scientific">Pichia membranifaciens NRRL Y-2026</name>
    <dbReference type="NCBI Taxonomy" id="763406"/>
    <lineage>
        <taxon>Eukaryota</taxon>
        <taxon>Fungi</taxon>
        <taxon>Dikarya</taxon>
        <taxon>Ascomycota</taxon>
        <taxon>Saccharomycotina</taxon>
        <taxon>Pichiomycetes</taxon>
        <taxon>Pichiales</taxon>
        <taxon>Pichiaceae</taxon>
        <taxon>Pichia</taxon>
    </lineage>
</organism>
<feature type="compositionally biased region" description="Polar residues" evidence="2">
    <location>
        <begin position="9"/>
        <end position="20"/>
    </location>
</feature>
<feature type="compositionally biased region" description="Polar residues" evidence="2">
    <location>
        <begin position="76"/>
        <end position="89"/>
    </location>
</feature>
<name>A0A1E3NQV7_9ASCO</name>
<feature type="compositionally biased region" description="Basic and acidic residues" evidence="2">
    <location>
        <begin position="132"/>
        <end position="142"/>
    </location>
</feature>
<dbReference type="OrthoDB" id="5367584at2759"/>
<dbReference type="STRING" id="763406.A0A1E3NQV7"/>
<evidence type="ECO:0000313" key="3">
    <source>
        <dbReference type="EMBL" id="ODQ48445.1"/>
    </source>
</evidence>
<gene>
    <name evidence="3" type="ORF">PICMEDRAFT_70081</name>
</gene>
<dbReference type="RefSeq" id="XP_019019558.1">
    <property type="nucleotide sequence ID" value="XM_019163543.1"/>
</dbReference>
<feature type="region of interest" description="Disordered" evidence="2">
    <location>
        <begin position="1"/>
        <end position="89"/>
    </location>
</feature>
<feature type="region of interest" description="Disordered" evidence="2">
    <location>
        <begin position="132"/>
        <end position="163"/>
    </location>
</feature>
<feature type="coiled-coil region" evidence="1">
    <location>
        <begin position="333"/>
        <end position="382"/>
    </location>
</feature>
<keyword evidence="1" id="KW-0175">Coiled coil</keyword>
<dbReference type="InterPro" id="IPR024312">
    <property type="entry name" value="TACC_fungi"/>
</dbReference>
<feature type="compositionally biased region" description="Acidic residues" evidence="2">
    <location>
        <begin position="149"/>
        <end position="163"/>
    </location>
</feature>
<evidence type="ECO:0000256" key="1">
    <source>
        <dbReference type="SAM" id="Coils"/>
    </source>
</evidence>
<evidence type="ECO:0000256" key="2">
    <source>
        <dbReference type="SAM" id="MobiDB-lite"/>
    </source>
</evidence>
<proteinExistence type="predicted"/>
<dbReference type="Gene3D" id="1.10.287.1490">
    <property type="match status" value="1"/>
</dbReference>
<reference evidence="3 4" key="1">
    <citation type="journal article" date="2016" name="Proc. Natl. Acad. Sci. U.S.A.">
        <title>Comparative genomics of biotechnologically important yeasts.</title>
        <authorList>
            <person name="Riley R."/>
            <person name="Haridas S."/>
            <person name="Wolfe K.H."/>
            <person name="Lopes M.R."/>
            <person name="Hittinger C.T."/>
            <person name="Goeker M."/>
            <person name="Salamov A.A."/>
            <person name="Wisecaver J.H."/>
            <person name="Long T.M."/>
            <person name="Calvey C.H."/>
            <person name="Aerts A.L."/>
            <person name="Barry K.W."/>
            <person name="Choi C."/>
            <person name="Clum A."/>
            <person name="Coughlan A.Y."/>
            <person name="Deshpande S."/>
            <person name="Douglass A.P."/>
            <person name="Hanson S.J."/>
            <person name="Klenk H.-P."/>
            <person name="LaButti K.M."/>
            <person name="Lapidus A."/>
            <person name="Lindquist E.A."/>
            <person name="Lipzen A.M."/>
            <person name="Meier-Kolthoff J.P."/>
            <person name="Ohm R.A."/>
            <person name="Otillar R.P."/>
            <person name="Pangilinan J.L."/>
            <person name="Peng Y."/>
            <person name="Rokas A."/>
            <person name="Rosa C.A."/>
            <person name="Scheuner C."/>
            <person name="Sibirny A.A."/>
            <person name="Slot J.C."/>
            <person name="Stielow J.B."/>
            <person name="Sun H."/>
            <person name="Kurtzman C.P."/>
            <person name="Blackwell M."/>
            <person name="Grigoriev I.V."/>
            <person name="Jeffries T.W."/>
        </authorList>
    </citation>
    <scope>NUCLEOTIDE SEQUENCE [LARGE SCALE GENOMIC DNA]</scope>
    <source>
        <strain evidence="3 4">NRRL Y-2026</strain>
    </source>
</reference>
<evidence type="ECO:0000313" key="4">
    <source>
        <dbReference type="Proteomes" id="UP000094455"/>
    </source>
</evidence>
<dbReference type="GeneID" id="30180230"/>
<dbReference type="Pfam" id="PF12709">
    <property type="entry name" value="Fungal_TACC"/>
    <property type="match status" value="1"/>
</dbReference>
<feature type="compositionally biased region" description="Acidic residues" evidence="2">
    <location>
        <begin position="23"/>
        <end position="59"/>
    </location>
</feature>
<dbReference type="EMBL" id="KV454001">
    <property type="protein sequence ID" value="ODQ48445.1"/>
    <property type="molecule type" value="Genomic_DNA"/>
</dbReference>
<protein>
    <submittedName>
        <fullName evidence="3">Uncharacterized protein</fullName>
    </submittedName>
</protein>
<keyword evidence="4" id="KW-1185">Reference proteome</keyword>
<dbReference type="Proteomes" id="UP000094455">
    <property type="component" value="Unassembled WGS sequence"/>
</dbReference>
<sequence>MENKENRTAGESTGKTSQKSDGQEQEQEQEQEEQEQEQEQGEYEYEYENDNDNENEYENEYVNQPSSNRQHDSVLAGSSDSLSPVKSTKLGITSSAAAAATAADTADDATGVGSQPSFKQLIARFHHIVKDNNREASPDYDARGPTQDQDYEESEAEGEEEPSTELLVFNNGLSTLKNKYQSTINTLQVKVHENTATINSLNNQIGDYRSKIENLHLTVQQSQLDAQALADKNDIMQDELTILQSKIAKLDKQLVLEKTKKSKLSAQITQLSELLETVFKGYESMHATVSDLRQENTDLHQSVSQYETRIAAFDDTLKSELESLAQELYIQYAEKHEAKIAKLRAAYESKYAKKQATFRDRFQLLQDQQETLKQELTHVKNRLQVETSEKRQLVKLWDEYVALDKKDVDEMSNFVKRLK</sequence>
<dbReference type="AlphaFoldDB" id="A0A1E3NQV7"/>